<dbReference type="Proteomes" id="UP001302429">
    <property type="component" value="Chromosome"/>
</dbReference>
<reference evidence="2 3" key="1">
    <citation type="submission" date="2023-10" db="EMBL/GenBank/DDBJ databases">
        <title>Complete genome sequence of a Sphingomonadaceae bacterium.</title>
        <authorList>
            <person name="Yan C."/>
        </authorList>
    </citation>
    <scope>NUCLEOTIDE SEQUENCE [LARGE SCALE GENOMIC DNA]</scope>
    <source>
        <strain evidence="2 3">SCSIO 66989</strain>
    </source>
</reference>
<name>A0AA97HZ55_9SPHN</name>
<dbReference type="AlphaFoldDB" id="A0AA97HZ55"/>
<dbReference type="EMBL" id="CP136594">
    <property type="protein sequence ID" value="WOE74224.1"/>
    <property type="molecule type" value="Genomic_DNA"/>
</dbReference>
<keyword evidence="1" id="KW-0472">Membrane</keyword>
<gene>
    <name evidence="2" type="ORF">RB602_10190</name>
</gene>
<keyword evidence="1" id="KW-1133">Transmembrane helix</keyword>
<dbReference type="KEGG" id="acoa:RB602_10190"/>
<feature type="transmembrane region" description="Helical" evidence="1">
    <location>
        <begin position="32"/>
        <end position="48"/>
    </location>
</feature>
<evidence type="ECO:0000313" key="2">
    <source>
        <dbReference type="EMBL" id="WOE74224.1"/>
    </source>
</evidence>
<dbReference type="RefSeq" id="WP_317080459.1">
    <property type="nucleotide sequence ID" value="NZ_CP136594.1"/>
</dbReference>
<evidence type="ECO:0000313" key="3">
    <source>
        <dbReference type="Proteomes" id="UP001302429"/>
    </source>
</evidence>
<evidence type="ECO:0000256" key="1">
    <source>
        <dbReference type="SAM" id="Phobius"/>
    </source>
</evidence>
<organism evidence="2 3">
    <name type="scientific">Alterisphingorhabdus coralli</name>
    <dbReference type="NCBI Taxonomy" id="3071408"/>
    <lineage>
        <taxon>Bacteria</taxon>
        <taxon>Pseudomonadati</taxon>
        <taxon>Pseudomonadota</taxon>
        <taxon>Alphaproteobacteria</taxon>
        <taxon>Sphingomonadales</taxon>
        <taxon>Sphingomonadaceae</taxon>
        <taxon>Alterisphingorhabdus (ex Yan et al. 2024)</taxon>
    </lineage>
</organism>
<keyword evidence="3" id="KW-1185">Reference proteome</keyword>
<protein>
    <submittedName>
        <fullName evidence="2">Uncharacterized protein</fullName>
    </submittedName>
</protein>
<keyword evidence="1" id="KW-0812">Transmembrane</keyword>
<proteinExistence type="predicted"/>
<sequence>MSAGLAIIMFIAMFALGHEVIGWRDPDGKVQLALFLSFIFGIISGYRTRG</sequence>
<accession>A0AA97HZ55</accession>